<dbReference type="InterPro" id="IPR011034">
    <property type="entry name" value="Formyl_transferase-like_C_sf"/>
</dbReference>
<name>A0A150SJK8_SORCE</name>
<accession>A0A150SJK8</accession>
<dbReference type="Pfam" id="PF00551">
    <property type="entry name" value="Formyl_trans_N"/>
    <property type="match status" value="1"/>
</dbReference>
<dbReference type="EC" id="2.1.2.9" evidence="2 5"/>
<dbReference type="PROSITE" id="PS00373">
    <property type="entry name" value="GART"/>
    <property type="match status" value="1"/>
</dbReference>
<evidence type="ECO:0000256" key="2">
    <source>
        <dbReference type="ARBA" id="ARBA00012261"/>
    </source>
</evidence>
<dbReference type="NCBIfam" id="TIGR00460">
    <property type="entry name" value="fmt"/>
    <property type="match status" value="1"/>
</dbReference>
<reference evidence="8 9" key="1">
    <citation type="submission" date="2014-02" db="EMBL/GenBank/DDBJ databases">
        <title>The small core and large imbalanced accessory genome model reveals a collaborative survival strategy of Sorangium cellulosum strains in nature.</title>
        <authorList>
            <person name="Han K."/>
            <person name="Peng R."/>
            <person name="Blom J."/>
            <person name="Li Y.-Z."/>
        </authorList>
    </citation>
    <scope>NUCLEOTIDE SEQUENCE [LARGE SCALE GENOMIC DNA]</scope>
    <source>
        <strain evidence="8 9">So0011-07</strain>
    </source>
</reference>
<dbReference type="InterPro" id="IPR005793">
    <property type="entry name" value="Formyl_trans_C"/>
</dbReference>
<dbReference type="Gene3D" id="3.40.50.12230">
    <property type="match status" value="1"/>
</dbReference>
<keyword evidence="4 5" id="KW-0648">Protein biosynthesis</keyword>
<evidence type="ECO:0000259" key="6">
    <source>
        <dbReference type="Pfam" id="PF00551"/>
    </source>
</evidence>
<dbReference type="SUPFAM" id="SSF50486">
    <property type="entry name" value="FMT C-terminal domain-like"/>
    <property type="match status" value="1"/>
</dbReference>
<dbReference type="InterPro" id="IPR036477">
    <property type="entry name" value="Formyl_transf_N_sf"/>
</dbReference>
<dbReference type="CDD" id="cd08704">
    <property type="entry name" value="Met_tRNA_FMT_C"/>
    <property type="match status" value="1"/>
</dbReference>
<keyword evidence="3 5" id="KW-0808">Transferase</keyword>
<gene>
    <name evidence="5" type="primary">fmt</name>
    <name evidence="8" type="ORF">BE17_10170</name>
</gene>
<dbReference type="InterPro" id="IPR005794">
    <property type="entry name" value="Fmt"/>
</dbReference>
<protein>
    <recommendedName>
        <fullName evidence="2 5">Methionyl-tRNA formyltransferase</fullName>
        <ecNumber evidence="2 5">2.1.2.9</ecNumber>
    </recommendedName>
</protein>
<evidence type="ECO:0000256" key="5">
    <source>
        <dbReference type="HAMAP-Rule" id="MF_00182"/>
    </source>
</evidence>
<comment type="caution">
    <text evidence="8">The sequence shown here is derived from an EMBL/GenBank/DDBJ whole genome shotgun (WGS) entry which is preliminary data.</text>
</comment>
<evidence type="ECO:0000313" key="9">
    <source>
        <dbReference type="Proteomes" id="UP000075635"/>
    </source>
</evidence>
<dbReference type="SUPFAM" id="SSF53328">
    <property type="entry name" value="Formyltransferase"/>
    <property type="match status" value="1"/>
</dbReference>
<comment type="function">
    <text evidence="5">Attaches a formyl group to the free amino group of methionyl-tRNA(fMet). The formyl group appears to play a dual role in the initiator identity of N-formylmethionyl-tRNA by promoting its recognition by IF2 and preventing the misappropriation of this tRNA by the elongation apparatus.</text>
</comment>
<evidence type="ECO:0000256" key="4">
    <source>
        <dbReference type="ARBA" id="ARBA00022917"/>
    </source>
</evidence>
<evidence type="ECO:0000256" key="3">
    <source>
        <dbReference type="ARBA" id="ARBA00022679"/>
    </source>
</evidence>
<dbReference type="CDD" id="cd08646">
    <property type="entry name" value="FMT_core_Met-tRNA-FMT_N"/>
    <property type="match status" value="1"/>
</dbReference>
<dbReference type="PANTHER" id="PTHR11138">
    <property type="entry name" value="METHIONYL-TRNA FORMYLTRANSFERASE"/>
    <property type="match status" value="1"/>
</dbReference>
<dbReference type="HAMAP" id="MF_00182">
    <property type="entry name" value="Formyl_trans"/>
    <property type="match status" value="1"/>
</dbReference>
<evidence type="ECO:0000313" key="8">
    <source>
        <dbReference type="EMBL" id="KYF92611.1"/>
    </source>
</evidence>
<dbReference type="Proteomes" id="UP000075635">
    <property type="component" value="Unassembled WGS sequence"/>
</dbReference>
<evidence type="ECO:0000259" key="7">
    <source>
        <dbReference type="Pfam" id="PF02911"/>
    </source>
</evidence>
<feature type="binding site" evidence="5">
    <location>
        <begin position="108"/>
        <end position="111"/>
    </location>
    <ligand>
        <name>(6S)-5,6,7,8-tetrahydrofolate</name>
        <dbReference type="ChEBI" id="CHEBI:57453"/>
    </ligand>
</feature>
<dbReference type="EMBL" id="JEMB01000901">
    <property type="protein sequence ID" value="KYF92611.1"/>
    <property type="molecule type" value="Genomic_DNA"/>
</dbReference>
<sequence length="311" mass="32659">MRALFFGTPAIAVPSLEALASIANVVGVVCQPDRPAGRGLELKAPPVKSKAAELGIPVVQPEKIRTPEFAAWVKDAEADVALVIAYGRILPKAVLEAPRRGCMNLHASILPRYRGAAPITWATVGGEAETGISLMQMDEGMDTGPVYAVHRTPIGPDTTADELAVELGALAARVVREDLRRAVGGEIEATPQDHGAATHAPLLKKEDGRIRWDRSARQIHDHIRGMTSWPGAFTTIDGKALKVLAARVESEAAREEAPPGTVVMAGRGVVIVACGAGAIQILRAQAEGRKPLAAADLVAGRTLQTGMVLGS</sequence>
<comment type="similarity">
    <text evidence="1 5">Belongs to the Fmt family.</text>
</comment>
<dbReference type="GO" id="GO:0005829">
    <property type="term" value="C:cytosol"/>
    <property type="evidence" value="ECO:0007669"/>
    <property type="project" value="TreeGrafter"/>
</dbReference>
<proteinExistence type="inferred from homology"/>
<dbReference type="Pfam" id="PF02911">
    <property type="entry name" value="Formyl_trans_C"/>
    <property type="match status" value="1"/>
</dbReference>
<evidence type="ECO:0000256" key="1">
    <source>
        <dbReference type="ARBA" id="ARBA00010699"/>
    </source>
</evidence>
<dbReference type="GO" id="GO:0004479">
    <property type="term" value="F:methionyl-tRNA formyltransferase activity"/>
    <property type="evidence" value="ECO:0007669"/>
    <property type="project" value="UniProtKB-UniRule"/>
</dbReference>
<dbReference type="InterPro" id="IPR002376">
    <property type="entry name" value="Formyl_transf_N"/>
</dbReference>
<dbReference type="InterPro" id="IPR044135">
    <property type="entry name" value="Met-tRNA-FMT_C"/>
</dbReference>
<organism evidence="8 9">
    <name type="scientific">Sorangium cellulosum</name>
    <name type="common">Polyangium cellulosum</name>
    <dbReference type="NCBI Taxonomy" id="56"/>
    <lineage>
        <taxon>Bacteria</taxon>
        <taxon>Pseudomonadati</taxon>
        <taxon>Myxococcota</taxon>
        <taxon>Polyangia</taxon>
        <taxon>Polyangiales</taxon>
        <taxon>Polyangiaceae</taxon>
        <taxon>Sorangium</taxon>
    </lineage>
</organism>
<comment type="catalytic activity">
    <reaction evidence="5">
        <text>L-methionyl-tRNA(fMet) + (6R)-10-formyltetrahydrofolate = N-formyl-L-methionyl-tRNA(fMet) + (6S)-5,6,7,8-tetrahydrofolate + H(+)</text>
        <dbReference type="Rhea" id="RHEA:24380"/>
        <dbReference type="Rhea" id="RHEA-COMP:9952"/>
        <dbReference type="Rhea" id="RHEA-COMP:9953"/>
        <dbReference type="ChEBI" id="CHEBI:15378"/>
        <dbReference type="ChEBI" id="CHEBI:57453"/>
        <dbReference type="ChEBI" id="CHEBI:78530"/>
        <dbReference type="ChEBI" id="CHEBI:78844"/>
        <dbReference type="ChEBI" id="CHEBI:195366"/>
        <dbReference type="EC" id="2.1.2.9"/>
    </reaction>
</comment>
<dbReference type="AlphaFoldDB" id="A0A150SJK8"/>
<dbReference type="PANTHER" id="PTHR11138:SF5">
    <property type="entry name" value="METHIONYL-TRNA FORMYLTRANSFERASE, MITOCHONDRIAL"/>
    <property type="match status" value="1"/>
</dbReference>
<dbReference type="InterPro" id="IPR001555">
    <property type="entry name" value="GART_AS"/>
</dbReference>
<dbReference type="InterPro" id="IPR041711">
    <property type="entry name" value="Met-tRNA-FMT_N"/>
</dbReference>
<feature type="domain" description="Formyl transferase C-terminal" evidence="7">
    <location>
        <begin position="203"/>
        <end position="301"/>
    </location>
</feature>
<feature type="domain" description="Formyl transferase N-terminal" evidence="6">
    <location>
        <begin position="22"/>
        <end position="165"/>
    </location>
</feature>